<evidence type="ECO:0000313" key="3">
    <source>
        <dbReference type="Proteomes" id="UP000636709"/>
    </source>
</evidence>
<comment type="caution">
    <text evidence="2">The sequence shown here is derived from an EMBL/GenBank/DDBJ whole genome shotgun (WGS) entry which is preliminary data.</text>
</comment>
<evidence type="ECO:0000313" key="2">
    <source>
        <dbReference type="EMBL" id="KAF8724147.1"/>
    </source>
</evidence>
<dbReference type="AlphaFoldDB" id="A0A835KBK9"/>
<name>A0A835KBK9_9POAL</name>
<keyword evidence="3" id="KW-1185">Reference proteome</keyword>
<dbReference type="PANTHER" id="PTHR33781">
    <property type="entry name" value="PROTEIN PHYTOCHROME KINASE SUBSTRATE 1-RELATED"/>
    <property type="match status" value="1"/>
</dbReference>
<dbReference type="InterPro" id="IPR039615">
    <property type="entry name" value="PKS"/>
</dbReference>
<feature type="region of interest" description="Disordered" evidence="1">
    <location>
        <begin position="74"/>
        <end position="120"/>
    </location>
</feature>
<reference evidence="2" key="1">
    <citation type="submission" date="2020-07" db="EMBL/GenBank/DDBJ databases">
        <title>Genome sequence and genetic diversity analysis of an under-domesticated orphan crop, white fonio (Digitaria exilis).</title>
        <authorList>
            <person name="Bennetzen J.L."/>
            <person name="Chen S."/>
            <person name="Ma X."/>
            <person name="Wang X."/>
            <person name="Yssel A.E.J."/>
            <person name="Chaluvadi S.R."/>
            <person name="Johnson M."/>
            <person name="Gangashetty P."/>
            <person name="Hamidou F."/>
            <person name="Sanogo M.D."/>
            <person name="Zwaenepoel A."/>
            <person name="Wallace J."/>
            <person name="Van De Peer Y."/>
            <person name="Van Deynze A."/>
        </authorList>
    </citation>
    <scope>NUCLEOTIDE SEQUENCE</scope>
    <source>
        <tissue evidence="2">Leaves</tissue>
    </source>
</reference>
<feature type="region of interest" description="Disordered" evidence="1">
    <location>
        <begin position="200"/>
        <end position="222"/>
    </location>
</feature>
<proteinExistence type="predicted"/>
<protein>
    <submittedName>
        <fullName evidence="2">Uncharacterized protein</fullName>
    </submittedName>
</protein>
<feature type="compositionally biased region" description="Low complexity" evidence="1">
    <location>
        <begin position="472"/>
        <end position="485"/>
    </location>
</feature>
<dbReference type="Proteomes" id="UP000636709">
    <property type="component" value="Unassembled WGS sequence"/>
</dbReference>
<evidence type="ECO:0000256" key="1">
    <source>
        <dbReference type="SAM" id="MobiDB-lite"/>
    </source>
</evidence>
<organism evidence="2 3">
    <name type="scientific">Digitaria exilis</name>
    <dbReference type="NCBI Taxonomy" id="1010633"/>
    <lineage>
        <taxon>Eukaryota</taxon>
        <taxon>Viridiplantae</taxon>
        <taxon>Streptophyta</taxon>
        <taxon>Embryophyta</taxon>
        <taxon>Tracheophyta</taxon>
        <taxon>Spermatophyta</taxon>
        <taxon>Magnoliopsida</taxon>
        <taxon>Liliopsida</taxon>
        <taxon>Poales</taxon>
        <taxon>Poaceae</taxon>
        <taxon>PACMAD clade</taxon>
        <taxon>Panicoideae</taxon>
        <taxon>Panicodae</taxon>
        <taxon>Paniceae</taxon>
        <taxon>Anthephorinae</taxon>
        <taxon>Digitaria</taxon>
    </lineage>
</organism>
<dbReference type="OrthoDB" id="691744at2759"/>
<feature type="compositionally biased region" description="Polar residues" evidence="1">
    <location>
        <begin position="82"/>
        <end position="103"/>
    </location>
</feature>
<accession>A0A835KBK9</accession>
<dbReference type="GO" id="GO:0009638">
    <property type="term" value="P:phototropism"/>
    <property type="evidence" value="ECO:0007669"/>
    <property type="project" value="InterPro"/>
</dbReference>
<feature type="region of interest" description="Disordered" evidence="1">
    <location>
        <begin position="472"/>
        <end position="504"/>
    </location>
</feature>
<sequence length="512" mass="52989">MDRYRIAPSRPVCLSSAAAAGPGAHLRPAPSGRRYGGAEIGIFTAERYFSAADVITRDAAVIVPAAPTLTDDHELSVPAADVSSQSGRRTAASSEASWNSRSGLLSAGAHPAAPPRQHKAAVPVAYDQQGYYHRGRKTTGGSGQRWTLCPCAGKKAVTIVDVASSEPPRSPMAAAQHLSAARFSPQSAVDECLESDIFKKANQNHPSSPPMAATPPADQSHQELPAKEVKVTVTPGTGSRAFPLSTSNIAFAAAPNRSAEIDRRVVTSAGFTFPAALGALDELPRLSLEVFRPIDEDTVMLANPPRAMPFARAPAAAVADEEAMSDASSDLFDLESFAASSSYPTTYRGRGSRRNSADDNLPFVSGAGVEPAVSECMYPASEASVVWSVVTAEGGAFDAASMANFSSAASACCADDEYLRFYMVPESPEAAAGGFTAAMSRTAGRKKSGGGGGGFLNSCRCEKAVSVGPTPVRVVRPPAHPGAAASRKKKGGGDGAARYHPGRAAVAVPVRT</sequence>
<dbReference type="PANTHER" id="PTHR33781:SF1">
    <property type="entry name" value="PROTEIN PHYTOCHROME KINASE SUBSTRATE 4"/>
    <property type="match status" value="1"/>
</dbReference>
<gene>
    <name evidence="2" type="ORF">HU200_021163</name>
</gene>
<dbReference type="EMBL" id="JACEFO010001663">
    <property type="protein sequence ID" value="KAF8724147.1"/>
    <property type="molecule type" value="Genomic_DNA"/>
</dbReference>